<protein>
    <recommendedName>
        <fullName evidence="2">histidine kinase</fullName>
        <ecNumber evidence="2">2.7.13.3</ecNumber>
    </recommendedName>
</protein>
<dbReference type="Pfam" id="PF02518">
    <property type="entry name" value="HATPase_c"/>
    <property type="match status" value="1"/>
</dbReference>
<feature type="transmembrane region" description="Helical" evidence="7">
    <location>
        <begin position="12"/>
        <end position="34"/>
    </location>
</feature>
<dbReference type="PROSITE" id="PS50109">
    <property type="entry name" value="HIS_KIN"/>
    <property type="match status" value="1"/>
</dbReference>
<keyword evidence="7" id="KW-0812">Transmembrane</keyword>
<dbReference type="InterPro" id="IPR005467">
    <property type="entry name" value="His_kinase_dom"/>
</dbReference>
<keyword evidence="4" id="KW-0808">Transferase</keyword>
<dbReference type="SMART" id="SM00387">
    <property type="entry name" value="HATPase_c"/>
    <property type="match status" value="1"/>
</dbReference>
<keyword evidence="6" id="KW-0902">Two-component regulatory system</keyword>
<dbReference type="PANTHER" id="PTHR45453:SF1">
    <property type="entry name" value="PHOSPHATE REGULON SENSOR PROTEIN PHOR"/>
    <property type="match status" value="1"/>
</dbReference>
<evidence type="ECO:0000313" key="9">
    <source>
        <dbReference type="EMBL" id="PKI81749.1"/>
    </source>
</evidence>
<comment type="catalytic activity">
    <reaction evidence="1">
        <text>ATP + protein L-histidine = ADP + protein N-phospho-L-histidine.</text>
        <dbReference type="EC" id="2.7.13.3"/>
    </reaction>
</comment>
<dbReference type="EMBL" id="NXIF01000008">
    <property type="protein sequence ID" value="PKI81749.1"/>
    <property type="molecule type" value="Genomic_DNA"/>
</dbReference>
<dbReference type="RefSeq" id="WP_101183646.1">
    <property type="nucleotide sequence ID" value="NZ_CP031218.1"/>
</dbReference>
<evidence type="ECO:0000256" key="7">
    <source>
        <dbReference type="SAM" id="Phobius"/>
    </source>
</evidence>
<evidence type="ECO:0000256" key="3">
    <source>
        <dbReference type="ARBA" id="ARBA00022553"/>
    </source>
</evidence>
<dbReference type="InterPro" id="IPR050351">
    <property type="entry name" value="BphY/WalK/GraS-like"/>
</dbReference>
<evidence type="ECO:0000259" key="8">
    <source>
        <dbReference type="PROSITE" id="PS50109"/>
    </source>
</evidence>
<feature type="domain" description="Histidine kinase" evidence="8">
    <location>
        <begin position="174"/>
        <end position="378"/>
    </location>
</feature>
<dbReference type="GO" id="GO:0004721">
    <property type="term" value="F:phosphoprotein phosphatase activity"/>
    <property type="evidence" value="ECO:0007669"/>
    <property type="project" value="TreeGrafter"/>
</dbReference>
<reference evidence="9 10" key="1">
    <citation type="submission" date="2017-09" db="EMBL/GenBank/DDBJ databases">
        <title>Genomics of the genus Arcobacter.</title>
        <authorList>
            <person name="Perez-Cataluna A."/>
            <person name="Figueras M.J."/>
            <person name="Salas-Masso N."/>
        </authorList>
    </citation>
    <scope>NUCLEOTIDE SEQUENCE [LARGE SCALE GENOMIC DNA]</scope>
    <source>
        <strain evidence="9 10">DSM 18005</strain>
    </source>
</reference>
<accession>A0A2N1J5A9</accession>
<keyword evidence="5 9" id="KW-0418">Kinase</keyword>
<evidence type="ECO:0000256" key="5">
    <source>
        <dbReference type="ARBA" id="ARBA00022777"/>
    </source>
</evidence>
<keyword evidence="3" id="KW-0597">Phosphoprotein</keyword>
<dbReference type="SUPFAM" id="SSF55874">
    <property type="entry name" value="ATPase domain of HSP90 chaperone/DNA topoisomerase II/histidine kinase"/>
    <property type="match status" value="1"/>
</dbReference>
<dbReference type="InterPro" id="IPR036097">
    <property type="entry name" value="HisK_dim/P_sf"/>
</dbReference>
<dbReference type="Proteomes" id="UP000233248">
    <property type="component" value="Unassembled WGS sequence"/>
</dbReference>
<evidence type="ECO:0000256" key="6">
    <source>
        <dbReference type="ARBA" id="ARBA00023012"/>
    </source>
</evidence>
<dbReference type="GO" id="GO:0016036">
    <property type="term" value="P:cellular response to phosphate starvation"/>
    <property type="evidence" value="ECO:0007669"/>
    <property type="project" value="TreeGrafter"/>
</dbReference>
<dbReference type="PANTHER" id="PTHR45453">
    <property type="entry name" value="PHOSPHATE REGULON SENSOR PROTEIN PHOR"/>
    <property type="match status" value="1"/>
</dbReference>
<comment type="caution">
    <text evidence="9">The sequence shown here is derived from an EMBL/GenBank/DDBJ whole genome shotgun (WGS) entry which is preliminary data.</text>
</comment>
<dbReference type="InterPro" id="IPR036890">
    <property type="entry name" value="HATPase_C_sf"/>
</dbReference>
<evidence type="ECO:0000256" key="4">
    <source>
        <dbReference type="ARBA" id="ARBA00022679"/>
    </source>
</evidence>
<dbReference type="EC" id="2.7.13.3" evidence="2"/>
<dbReference type="InterPro" id="IPR003661">
    <property type="entry name" value="HisK_dim/P_dom"/>
</dbReference>
<evidence type="ECO:0000256" key="2">
    <source>
        <dbReference type="ARBA" id="ARBA00012438"/>
    </source>
</evidence>
<feature type="transmembrane region" description="Helical" evidence="7">
    <location>
        <begin position="128"/>
        <end position="149"/>
    </location>
</feature>
<dbReference type="KEGG" id="ahs:AHALO_2396"/>
<keyword evidence="7" id="KW-1133">Transmembrane helix</keyword>
<dbReference type="CDD" id="cd00082">
    <property type="entry name" value="HisKA"/>
    <property type="match status" value="1"/>
</dbReference>
<organism evidence="9 10">
    <name type="scientific">Malaciobacter halophilus</name>
    <dbReference type="NCBI Taxonomy" id="197482"/>
    <lineage>
        <taxon>Bacteria</taxon>
        <taxon>Pseudomonadati</taxon>
        <taxon>Campylobacterota</taxon>
        <taxon>Epsilonproteobacteria</taxon>
        <taxon>Campylobacterales</taxon>
        <taxon>Arcobacteraceae</taxon>
        <taxon>Malaciobacter</taxon>
    </lineage>
</organism>
<dbReference type="AlphaFoldDB" id="A0A2N1J5A9"/>
<evidence type="ECO:0000313" key="10">
    <source>
        <dbReference type="Proteomes" id="UP000233248"/>
    </source>
</evidence>
<keyword evidence="7" id="KW-0472">Membrane</keyword>
<dbReference type="SUPFAM" id="SSF47384">
    <property type="entry name" value="Homodimeric domain of signal transducing histidine kinase"/>
    <property type="match status" value="1"/>
</dbReference>
<evidence type="ECO:0000256" key="1">
    <source>
        <dbReference type="ARBA" id="ARBA00000085"/>
    </source>
</evidence>
<gene>
    <name evidence="9" type="ORF">CP960_02425</name>
</gene>
<dbReference type="Gene3D" id="3.30.565.10">
    <property type="entry name" value="Histidine kinase-like ATPase, C-terminal domain"/>
    <property type="match status" value="1"/>
</dbReference>
<keyword evidence="10" id="KW-1185">Reference proteome</keyword>
<dbReference type="OrthoDB" id="9761634at2"/>
<proteinExistence type="predicted"/>
<dbReference type="GO" id="GO:0000155">
    <property type="term" value="F:phosphorelay sensor kinase activity"/>
    <property type="evidence" value="ECO:0007669"/>
    <property type="project" value="InterPro"/>
</dbReference>
<dbReference type="Gene3D" id="1.10.287.130">
    <property type="match status" value="1"/>
</dbReference>
<dbReference type="InterPro" id="IPR003594">
    <property type="entry name" value="HATPase_dom"/>
</dbReference>
<sequence length="389" mass="45846">MKYQVNEKKVAYFYTFLVMILFSIPTYFAVVFSFEKELILKELALEKFTNNLERRIYSTNLDLSRSVKIKFALFDKNMQIISSSLSKDIEDFDFKTSIEYPYMYYKKELEYLNRYDARYIISEAQINYAKIIFIAILLFLVILANIYILNKVIIKNTARPYELMQKYTNSFFNDTMHELKTPLGVININLDLLVQKTETNKYTKRMKTALKQIQITYEDIEYHIKNKKVRYIKEKLDISKLLQSRVDFFEDVASSKAIEFYVQIDKNCFIFMNSLEFQRVIDNTLSNAIKYSNPKSKIEISLKNNSDESVLIIKDYGHGIKDIKKAFNRFERQDEVQGGFGLGLNIIKNIANKNGIKIDVNTKINEGTAFIYTFNNYKKKFLDGVEDDI</sequence>
<name>A0A2N1J5A9_9BACT</name>
<dbReference type="GO" id="GO:0005886">
    <property type="term" value="C:plasma membrane"/>
    <property type="evidence" value="ECO:0007669"/>
    <property type="project" value="TreeGrafter"/>
</dbReference>